<feature type="compositionally biased region" description="Basic and acidic residues" evidence="1">
    <location>
        <begin position="110"/>
        <end position="121"/>
    </location>
</feature>
<comment type="caution">
    <text evidence="2">The sequence shown here is derived from an EMBL/GenBank/DDBJ whole genome shotgun (WGS) entry which is preliminary data.</text>
</comment>
<evidence type="ECO:0000313" key="2">
    <source>
        <dbReference type="EMBL" id="KAG5633115.1"/>
    </source>
</evidence>
<feature type="non-terminal residue" evidence="2">
    <location>
        <position position="121"/>
    </location>
</feature>
<feature type="compositionally biased region" description="Low complexity" evidence="1">
    <location>
        <begin position="47"/>
        <end position="62"/>
    </location>
</feature>
<evidence type="ECO:0000256" key="1">
    <source>
        <dbReference type="SAM" id="MobiDB-lite"/>
    </source>
</evidence>
<feature type="compositionally biased region" description="Pro residues" evidence="1">
    <location>
        <begin position="1"/>
        <end position="13"/>
    </location>
</feature>
<feature type="non-terminal residue" evidence="2">
    <location>
        <position position="1"/>
    </location>
</feature>
<feature type="compositionally biased region" description="Basic residues" evidence="1">
    <location>
        <begin position="27"/>
        <end position="46"/>
    </location>
</feature>
<feature type="region of interest" description="Disordered" evidence="1">
    <location>
        <begin position="1"/>
        <end position="121"/>
    </location>
</feature>
<accession>A0A9P7FPJ5</accession>
<proteinExistence type="predicted"/>
<gene>
    <name evidence="2" type="ORF">DXG03_008336</name>
</gene>
<dbReference type="EMBL" id="JABCKV010006832">
    <property type="protein sequence ID" value="KAG5633115.1"/>
    <property type="molecule type" value="Genomic_DNA"/>
</dbReference>
<reference evidence="2" key="2">
    <citation type="submission" date="2021-10" db="EMBL/GenBank/DDBJ databases">
        <title>Phylogenomics reveals ancestral predisposition of the termite-cultivated fungus Termitomyces towards a domesticated lifestyle.</title>
        <authorList>
            <person name="Auxier B."/>
            <person name="Grum-Grzhimaylo A."/>
            <person name="Cardenas M.E."/>
            <person name="Lodge J.D."/>
            <person name="Laessoe T."/>
            <person name="Pedersen O."/>
            <person name="Smith M.E."/>
            <person name="Kuyper T.W."/>
            <person name="Franco-Molano E.A."/>
            <person name="Baroni T.J."/>
            <person name="Aanen D.K."/>
        </authorList>
    </citation>
    <scope>NUCLEOTIDE SEQUENCE</scope>
    <source>
        <strain evidence="2">AP01</strain>
        <tissue evidence="2">Mycelium</tissue>
    </source>
</reference>
<reference evidence="2" key="1">
    <citation type="submission" date="2020-07" db="EMBL/GenBank/DDBJ databases">
        <authorList>
            <person name="Nieuwenhuis M."/>
            <person name="Van De Peppel L.J.J."/>
        </authorList>
    </citation>
    <scope>NUCLEOTIDE SEQUENCE</scope>
    <source>
        <strain evidence="2">AP01</strain>
        <tissue evidence="2">Mycelium</tissue>
    </source>
</reference>
<sequence length="121" mass="13274">PSTPSPSSAPPPMVTLSPPRSSPSSRFSRKRTRSSLLRRRRSRTRRASTMARCSSASSRASPCKTPRPKSGSACSRRGWRLRTLSPRASSSRGVRTSVSSPSWTSGTWTTERKSGEPRLRS</sequence>
<feature type="compositionally biased region" description="Low complexity" evidence="1">
    <location>
        <begin position="15"/>
        <end position="26"/>
    </location>
</feature>
<protein>
    <submittedName>
        <fullName evidence="2">Uncharacterized protein</fullName>
    </submittedName>
</protein>
<dbReference type="AlphaFoldDB" id="A0A9P7FPJ5"/>
<name>A0A9P7FPJ5_9AGAR</name>
<keyword evidence="3" id="KW-1185">Reference proteome</keyword>
<dbReference type="Proteomes" id="UP000775547">
    <property type="component" value="Unassembled WGS sequence"/>
</dbReference>
<organism evidence="2 3">
    <name type="scientific">Asterophora parasitica</name>
    <dbReference type="NCBI Taxonomy" id="117018"/>
    <lineage>
        <taxon>Eukaryota</taxon>
        <taxon>Fungi</taxon>
        <taxon>Dikarya</taxon>
        <taxon>Basidiomycota</taxon>
        <taxon>Agaricomycotina</taxon>
        <taxon>Agaricomycetes</taxon>
        <taxon>Agaricomycetidae</taxon>
        <taxon>Agaricales</taxon>
        <taxon>Tricholomatineae</taxon>
        <taxon>Lyophyllaceae</taxon>
        <taxon>Asterophora</taxon>
    </lineage>
</organism>
<feature type="compositionally biased region" description="Low complexity" evidence="1">
    <location>
        <begin position="89"/>
        <end position="109"/>
    </location>
</feature>
<evidence type="ECO:0000313" key="3">
    <source>
        <dbReference type="Proteomes" id="UP000775547"/>
    </source>
</evidence>